<dbReference type="VEuPathDB" id="FungiDB:HpaG802815"/>
<name>M4B956_HYAAE</name>
<accession>M4B956</accession>
<dbReference type="Proteomes" id="UP000011713">
    <property type="component" value="Unassembled WGS sequence"/>
</dbReference>
<dbReference type="InParanoid" id="M4B956"/>
<protein>
    <submittedName>
        <fullName evidence="1">Uncharacterized protein</fullName>
    </submittedName>
</protein>
<reference evidence="1" key="2">
    <citation type="submission" date="2015-06" db="UniProtKB">
        <authorList>
            <consortium name="EnsemblProtists"/>
        </authorList>
    </citation>
    <scope>IDENTIFICATION</scope>
    <source>
        <strain evidence="1">Emoy2</strain>
    </source>
</reference>
<organism evidence="1 2">
    <name type="scientific">Hyaloperonospora arabidopsidis (strain Emoy2)</name>
    <name type="common">Downy mildew agent</name>
    <name type="synonym">Peronospora arabidopsidis</name>
    <dbReference type="NCBI Taxonomy" id="559515"/>
    <lineage>
        <taxon>Eukaryota</taxon>
        <taxon>Sar</taxon>
        <taxon>Stramenopiles</taxon>
        <taxon>Oomycota</taxon>
        <taxon>Peronosporomycetes</taxon>
        <taxon>Peronosporales</taxon>
        <taxon>Peronosporaceae</taxon>
        <taxon>Hyaloperonospora</taxon>
    </lineage>
</organism>
<dbReference type="EMBL" id="JH598009">
    <property type="status" value="NOT_ANNOTATED_CDS"/>
    <property type="molecule type" value="Genomic_DNA"/>
</dbReference>
<proteinExistence type="predicted"/>
<reference evidence="2" key="1">
    <citation type="journal article" date="2010" name="Science">
        <title>Signatures of adaptation to obligate biotrophy in the Hyaloperonospora arabidopsidis genome.</title>
        <authorList>
            <person name="Baxter L."/>
            <person name="Tripathy S."/>
            <person name="Ishaque N."/>
            <person name="Boot N."/>
            <person name="Cabral A."/>
            <person name="Kemen E."/>
            <person name="Thines M."/>
            <person name="Ah-Fong A."/>
            <person name="Anderson R."/>
            <person name="Badejoko W."/>
            <person name="Bittner-Eddy P."/>
            <person name="Boore J.L."/>
            <person name="Chibucos M.C."/>
            <person name="Coates M."/>
            <person name="Dehal P."/>
            <person name="Delehaunty K."/>
            <person name="Dong S."/>
            <person name="Downton P."/>
            <person name="Dumas B."/>
            <person name="Fabro G."/>
            <person name="Fronick C."/>
            <person name="Fuerstenberg S.I."/>
            <person name="Fulton L."/>
            <person name="Gaulin E."/>
            <person name="Govers F."/>
            <person name="Hughes L."/>
            <person name="Humphray S."/>
            <person name="Jiang R.H."/>
            <person name="Judelson H."/>
            <person name="Kamoun S."/>
            <person name="Kyung K."/>
            <person name="Meijer H."/>
            <person name="Minx P."/>
            <person name="Morris P."/>
            <person name="Nelson J."/>
            <person name="Phuntumart V."/>
            <person name="Qutob D."/>
            <person name="Rehmany A."/>
            <person name="Rougon-Cardoso A."/>
            <person name="Ryden P."/>
            <person name="Torto-Alalibo T."/>
            <person name="Studholme D."/>
            <person name="Wang Y."/>
            <person name="Win J."/>
            <person name="Wood J."/>
            <person name="Clifton S.W."/>
            <person name="Rogers J."/>
            <person name="Van den Ackerveken G."/>
            <person name="Jones J.D."/>
            <person name="McDowell J.M."/>
            <person name="Beynon J."/>
            <person name="Tyler B.M."/>
        </authorList>
    </citation>
    <scope>NUCLEOTIDE SEQUENCE [LARGE SCALE GENOMIC DNA]</scope>
    <source>
        <strain evidence="2">Emoy2</strain>
    </source>
</reference>
<evidence type="ECO:0000313" key="2">
    <source>
        <dbReference type="Proteomes" id="UP000011713"/>
    </source>
</evidence>
<dbReference type="EnsemblProtists" id="HpaT802815">
    <property type="protein sequence ID" value="HpaP802815"/>
    <property type="gene ID" value="HpaG802815"/>
</dbReference>
<dbReference type="AlphaFoldDB" id="M4B956"/>
<sequence length="93" mass="10495">MKLGESQWAIATAIYSREEKSKTFSKRQLKKLLRAERDSVERQAKKYKSKQEAKSAARFQTGVPKYSFVNGSGEGTIVRSDCVHGRLSDGRVL</sequence>
<dbReference type="HOGENOM" id="CLU_2404231_0_0_1"/>
<evidence type="ECO:0000313" key="1">
    <source>
        <dbReference type="EnsemblProtists" id="HpaP802815"/>
    </source>
</evidence>
<keyword evidence="2" id="KW-1185">Reference proteome</keyword>